<sequence length="223" mass="23751">MVRGASEVTFADRDEAGRRLGDEVSRVLPDDGPGRPLVLALPRGGVPVAVQVAERIGGDLDLLLARKIGAPHQPEYGVGAIAEDGPPVFDTTALGRLDLTVDDLAGTVRAERAELARRARRYRGGRPAPRVAGRCVVLVDDGLATGVTARAALRGLRHQQPRWLALAIPVCAPPAYEGLRGDADQLICLAAPPGFRAVGEWYTDFHQLTDEDVDRALRGFASA</sequence>
<evidence type="ECO:0000313" key="2">
    <source>
        <dbReference type="EMBL" id="GIE94549.1"/>
    </source>
</evidence>
<dbReference type="RefSeq" id="WP_203780854.1">
    <property type="nucleotide sequence ID" value="NZ_BOMV01000013.1"/>
</dbReference>
<feature type="domain" description="Phosphoribosyltransferase" evidence="1">
    <location>
        <begin position="34"/>
        <end position="170"/>
    </location>
</feature>
<dbReference type="Gene3D" id="3.40.50.2020">
    <property type="match status" value="1"/>
</dbReference>
<dbReference type="Proteomes" id="UP000636960">
    <property type="component" value="Unassembled WGS sequence"/>
</dbReference>
<proteinExistence type="predicted"/>
<reference evidence="2" key="1">
    <citation type="submission" date="2021-01" db="EMBL/GenBank/DDBJ databases">
        <title>Whole genome shotgun sequence of Actinoplanes rishiriensis NBRC 108556.</title>
        <authorList>
            <person name="Komaki H."/>
            <person name="Tamura T."/>
        </authorList>
    </citation>
    <scope>NUCLEOTIDE SEQUENCE</scope>
    <source>
        <strain evidence="2">NBRC 108556</strain>
    </source>
</reference>
<dbReference type="InterPro" id="IPR000836">
    <property type="entry name" value="PRTase_dom"/>
</dbReference>
<comment type="caution">
    <text evidence="2">The sequence shown here is derived from an EMBL/GenBank/DDBJ whole genome shotgun (WGS) entry which is preliminary data.</text>
</comment>
<dbReference type="SUPFAM" id="SSF53271">
    <property type="entry name" value="PRTase-like"/>
    <property type="match status" value="1"/>
</dbReference>
<organism evidence="2 3">
    <name type="scientific">Paractinoplanes rishiriensis</name>
    <dbReference type="NCBI Taxonomy" id="1050105"/>
    <lineage>
        <taxon>Bacteria</taxon>
        <taxon>Bacillati</taxon>
        <taxon>Actinomycetota</taxon>
        <taxon>Actinomycetes</taxon>
        <taxon>Micromonosporales</taxon>
        <taxon>Micromonosporaceae</taxon>
        <taxon>Paractinoplanes</taxon>
    </lineage>
</organism>
<dbReference type="Pfam" id="PF00156">
    <property type="entry name" value="Pribosyltran"/>
    <property type="match status" value="1"/>
</dbReference>
<keyword evidence="2" id="KW-0808">Transferase</keyword>
<accession>A0A919JWH2</accession>
<dbReference type="AlphaFoldDB" id="A0A919JWH2"/>
<evidence type="ECO:0000259" key="1">
    <source>
        <dbReference type="Pfam" id="PF00156"/>
    </source>
</evidence>
<gene>
    <name evidence="2" type="ORF">Ari01nite_20140</name>
</gene>
<keyword evidence="2" id="KW-0328">Glycosyltransferase</keyword>
<evidence type="ECO:0000313" key="3">
    <source>
        <dbReference type="Proteomes" id="UP000636960"/>
    </source>
</evidence>
<dbReference type="EMBL" id="BOMV01000013">
    <property type="protein sequence ID" value="GIE94549.1"/>
    <property type="molecule type" value="Genomic_DNA"/>
</dbReference>
<dbReference type="Gene3D" id="3.30.1310.20">
    <property type="entry name" value="PRTase-like"/>
    <property type="match status" value="1"/>
</dbReference>
<keyword evidence="3" id="KW-1185">Reference proteome</keyword>
<protein>
    <submittedName>
        <fullName evidence="2">Phosphoribosyltransferase</fullName>
    </submittedName>
</protein>
<dbReference type="InterPro" id="IPR029057">
    <property type="entry name" value="PRTase-like"/>
</dbReference>
<dbReference type="CDD" id="cd06223">
    <property type="entry name" value="PRTases_typeI"/>
    <property type="match status" value="1"/>
</dbReference>
<name>A0A919JWH2_9ACTN</name>
<dbReference type="GO" id="GO:0016757">
    <property type="term" value="F:glycosyltransferase activity"/>
    <property type="evidence" value="ECO:0007669"/>
    <property type="project" value="UniProtKB-KW"/>
</dbReference>